<dbReference type="InterPro" id="IPR051166">
    <property type="entry name" value="Threonine_Synthase"/>
</dbReference>
<dbReference type="PANTHER" id="PTHR42690:SF1">
    <property type="entry name" value="THREONINE SYNTHASE-LIKE 2"/>
    <property type="match status" value="1"/>
</dbReference>
<comment type="catalytic activity">
    <reaction evidence="10">
        <text>O-phospho-L-homoserine + H2O = L-threonine + phosphate</text>
        <dbReference type="Rhea" id="RHEA:10840"/>
        <dbReference type="ChEBI" id="CHEBI:15377"/>
        <dbReference type="ChEBI" id="CHEBI:43474"/>
        <dbReference type="ChEBI" id="CHEBI:57590"/>
        <dbReference type="ChEBI" id="CHEBI:57926"/>
        <dbReference type="EC" id="4.2.3.1"/>
    </reaction>
</comment>
<evidence type="ECO:0000256" key="2">
    <source>
        <dbReference type="ARBA" id="ARBA00004979"/>
    </source>
</evidence>
<dbReference type="NCBIfam" id="TIGR00260">
    <property type="entry name" value="thrC"/>
    <property type="match status" value="1"/>
</dbReference>
<evidence type="ECO:0000313" key="15">
    <source>
        <dbReference type="EMBL" id="TGY89340.1"/>
    </source>
</evidence>
<dbReference type="PANTHER" id="PTHR42690">
    <property type="entry name" value="THREONINE SYNTHASE FAMILY MEMBER"/>
    <property type="match status" value="1"/>
</dbReference>
<evidence type="ECO:0000256" key="9">
    <source>
        <dbReference type="ARBA" id="ARBA00023239"/>
    </source>
</evidence>
<dbReference type="Gene3D" id="3.90.1380.10">
    <property type="entry name" value="Threonine synthase, N-terminal domain"/>
    <property type="match status" value="1"/>
</dbReference>
<evidence type="ECO:0000256" key="11">
    <source>
        <dbReference type="NCBIfam" id="TIGR00260"/>
    </source>
</evidence>
<dbReference type="GO" id="GO:0009088">
    <property type="term" value="P:threonine biosynthetic process"/>
    <property type="evidence" value="ECO:0007669"/>
    <property type="project" value="UniProtKB-UniRule"/>
</dbReference>
<evidence type="ECO:0000256" key="3">
    <source>
        <dbReference type="ARBA" id="ARBA00005517"/>
    </source>
</evidence>
<dbReference type="GO" id="GO:0030170">
    <property type="term" value="F:pyridoxal phosphate binding"/>
    <property type="evidence" value="ECO:0007669"/>
    <property type="project" value="InterPro"/>
</dbReference>
<keyword evidence="16" id="KW-1185">Reference proteome</keyword>
<dbReference type="UniPathway" id="UPA00050">
    <property type="reaction ID" value="UER00065"/>
</dbReference>
<keyword evidence="7" id="KW-0791">Threonine biosynthesis</keyword>
<feature type="domain" description="Threonine synthase N-terminal" evidence="14">
    <location>
        <begin position="2"/>
        <end position="78"/>
    </location>
</feature>
<comment type="pathway">
    <text evidence="2">Amino-acid biosynthesis; L-threonine biosynthesis; L-threonine from L-aspartate: step 5/5.</text>
</comment>
<dbReference type="InterPro" id="IPR000634">
    <property type="entry name" value="Ser/Thr_deHydtase_PyrdxlP-BS"/>
</dbReference>
<dbReference type="SUPFAM" id="SSF53686">
    <property type="entry name" value="Tryptophan synthase beta subunit-like PLP-dependent enzymes"/>
    <property type="match status" value="1"/>
</dbReference>
<accession>A0A4S2H1B8</accession>
<comment type="cofactor">
    <cofactor evidence="1 12">
        <name>pyridoxal 5'-phosphate</name>
        <dbReference type="ChEBI" id="CHEBI:597326"/>
    </cofactor>
</comment>
<keyword evidence="6" id="KW-0028">Amino-acid biosynthesis</keyword>
<evidence type="ECO:0000259" key="14">
    <source>
        <dbReference type="Pfam" id="PF14821"/>
    </source>
</evidence>
<dbReference type="EMBL" id="SRXW01000002">
    <property type="protein sequence ID" value="TGY89340.1"/>
    <property type="molecule type" value="Genomic_DNA"/>
</dbReference>
<dbReference type="OrthoDB" id="9763107at2"/>
<evidence type="ECO:0000256" key="8">
    <source>
        <dbReference type="ARBA" id="ARBA00022898"/>
    </source>
</evidence>
<dbReference type="RefSeq" id="WP_135995880.1">
    <property type="nucleotide sequence ID" value="NZ_CP071057.1"/>
</dbReference>
<dbReference type="AlphaFoldDB" id="A0A4S2H1B8"/>
<dbReference type="InterPro" id="IPR029144">
    <property type="entry name" value="Thr_synth_N"/>
</dbReference>
<dbReference type="Proteomes" id="UP000308054">
    <property type="component" value="Unassembled WGS sequence"/>
</dbReference>
<reference evidence="15 16" key="1">
    <citation type="journal article" date="2017" name="Int. J. Syst. Evol. Microbiol.">
        <title>Marinicauda algicola sp. nov., isolated from a marine red alga Rhodosorus marinus.</title>
        <authorList>
            <person name="Jeong S.E."/>
            <person name="Jeon S.H."/>
            <person name="Chun B.H."/>
            <person name="Kim D.W."/>
            <person name="Jeon C.O."/>
        </authorList>
    </citation>
    <scope>NUCLEOTIDE SEQUENCE [LARGE SCALE GENOMIC DNA]</scope>
    <source>
        <strain evidence="15 16">JCM 31718</strain>
    </source>
</reference>
<dbReference type="Pfam" id="PF14821">
    <property type="entry name" value="Thr_synth_N"/>
    <property type="match status" value="1"/>
</dbReference>
<evidence type="ECO:0000256" key="5">
    <source>
        <dbReference type="ARBA" id="ARBA00018679"/>
    </source>
</evidence>
<proteinExistence type="inferred from homology"/>
<evidence type="ECO:0000256" key="10">
    <source>
        <dbReference type="ARBA" id="ARBA00049144"/>
    </source>
</evidence>
<dbReference type="Pfam" id="PF00291">
    <property type="entry name" value="PALP"/>
    <property type="match status" value="1"/>
</dbReference>
<name>A0A4S2H1B8_9PROT</name>
<dbReference type="GO" id="GO:0004795">
    <property type="term" value="F:threonine synthase activity"/>
    <property type="evidence" value="ECO:0007669"/>
    <property type="project" value="UniProtKB-UniRule"/>
</dbReference>
<dbReference type="Gene3D" id="3.40.50.1100">
    <property type="match status" value="2"/>
</dbReference>
<evidence type="ECO:0000256" key="4">
    <source>
        <dbReference type="ARBA" id="ARBA00013028"/>
    </source>
</evidence>
<dbReference type="PROSITE" id="PS00165">
    <property type="entry name" value="DEHYDRATASE_SER_THR"/>
    <property type="match status" value="1"/>
</dbReference>
<feature type="domain" description="Tryptophan synthase beta chain-like PALP" evidence="13">
    <location>
        <begin position="97"/>
        <end position="364"/>
    </location>
</feature>
<comment type="similarity">
    <text evidence="3">Belongs to the threonine synthase family.</text>
</comment>
<sequence length="433" mass="45996">MKFVSTRGGCSPASLSDAIRAGQAPDGGLYMPERMPEDPLGGLAGEAGLVNVAERLLAPFFAGDRLEAELADLCSQAYDFDVPLSRPDPARGGLHVLELFHGPTGAFKDFGARFLMACLDLLAEPGAPLTVLAATSGDTGGAAGGAAQGRPGVRAVILFAKDRVSPFQRHQLTCWDEPVAALEIEGDFDACQALVKQAFADRALSQRHRLTSANSINLARLLPQSAYLAWAARRVFAETGMAPGLILPTGNLGHGVAALFARAMGAPLGPLILATNANATLSDWMATGAYRPRASVQTLANAMDVGAPSNFERLTRFAPHGRQVRVERVDDDAIRARIRADFERFGQVWCPHSATAAEAHARLSPRERETRPWILAATAHPFKFAETVEPLIGRAVEPSPALAAIADRTSRAFTCPADLDALAGYLDTLTETV</sequence>
<protein>
    <recommendedName>
        <fullName evidence="5 11">Threonine synthase</fullName>
        <ecNumber evidence="4 11">4.2.3.1</ecNumber>
    </recommendedName>
</protein>
<dbReference type="InterPro" id="IPR037158">
    <property type="entry name" value="Thr_synth_N_sf"/>
</dbReference>
<evidence type="ECO:0000256" key="1">
    <source>
        <dbReference type="ARBA" id="ARBA00001933"/>
    </source>
</evidence>
<dbReference type="InterPro" id="IPR004450">
    <property type="entry name" value="Thr_synthase-like"/>
</dbReference>
<evidence type="ECO:0000256" key="7">
    <source>
        <dbReference type="ARBA" id="ARBA00022697"/>
    </source>
</evidence>
<comment type="caution">
    <text evidence="15">The sequence shown here is derived from an EMBL/GenBank/DDBJ whole genome shotgun (WGS) entry which is preliminary data.</text>
</comment>
<gene>
    <name evidence="15" type="primary">thrC</name>
    <name evidence="15" type="ORF">E5163_09505</name>
</gene>
<keyword evidence="8 12" id="KW-0663">Pyridoxal phosphate</keyword>
<evidence type="ECO:0000313" key="16">
    <source>
        <dbReference type="Proteomes" id="UP000308054"/>
    </source>
</evidence>
<evidence type="ECO:0000256" key="6">
    <source>
        <dbReference type="ARBA" id="ARBA00022605"/>
    </source>
</evidence>
<dbReference type="InterPro" id="IPR036052">
    <property type="entry name" value="TrpB-like_PALP_sf"/>
</dbReference>
<dbReference type="InterPro" id="IPR001926">
    <property type="entry name" value="TrpB-like_PALP"/>
</dbReference>
<keyword evidence="9 15" id="KW-0456">Lyase</keyword>
<feature type="modified residue" description="N6-(pyridoxal phosphate)lysine" evidence="12">
    <location>
        <position position="108"/>
    </location>
</feature>
<dbReference type="EC" id="4.2.3.1" evidence="4 11"/>
<organism evidence="15 16">
    <name type="scientific">Marinicauda algicola</name>
    <dbReference type="NCBI Taxonomy" id="2029849"/>
    <lineage>
        <taxon>Bacteria</taxon>
        <taxon>Pseudomonadati</taxon>
        <taxon>Pseudomonadota</taxon>
        <taxon>Alphaproteobacteria</taxon>
        <taxon>Maricaulales</taxon>
        <taxon>Maricaulaceae</taxon>
        <taxon>Marinicauda</taxon>
    </lineage>
</organism>
<evidence type="ECO:0000259" key="13">
    <source>
        <dbReference type="Pfam" id="PF00291"/>
    </source>
</evidence>
<evidence type="ECO:0000256" key="12">
    <source>
        <dbReference type="PIRSR" id="PIRSR604450-51"/>
    </source>
</evidence>